<comment type="subcellular location">
    <subcellularLocation>
        <location evidence="1">Membrane</location>
        <topology evidence="1">Multi-pass membrane protein</topology>
    </subcellularLocation>
</comment>
<dbReference type="InterPro" id="IPR004761">
    <property type="entry name" value="Spore_GerAB"/>
</dbReference>
<name>A0A0U4WN54_9BACL</name>
<dbReference type="AlphaFoldDB" id="A0A0U4WN54"/>
<gene>
    <name evidence="8" type="ORF">CB4_03928</name>
</gene>
<evidence type="ECO:0000256" key="5">
    <source>
        <dbReference type="ARBA" id="ARBA00022692"/>
    </source>
</evidence>
<proteinExistence type="inferred from homology"/>
<evidence type="ECO:0000256" key="2">
    <source>
        <dbReference type="ARBA" id="ARBA00007998"/>
    </source>
</evidence>
<keyword evidence="4" id="KW-0309">Germination</keyword>
<keyword evidence="3" id="KW-0813">Transport</keyword>
<keyword evidence="6" id="KW-1133">Transmembrane helix</keyword>
<organism evidence="8 9">
    <name type="scientific">Aneurinibacillus soli</name>
    <dbReference type="NCBI Taxonomy" id="1500254"/>
    <lineage>
        <taxon>Bacteria</taxon>
        <taxon>Bacillati</taxon>
        <taxon>Bacillota</taxon>
        <taxon>Bacilli</taxon>
        <taxon>Bacillales</taxon>
        <taxon>Paenibacillaceae</taxon>
        <taxon>Aneurinibacillus group</taxon>
        <taxon>Aneurinibacillus</taxon>
    </lineage>
</organism>
<keyword evidence="7" id="KW-0472">Membrane</keyword>
<protein>
    <submittedName>
        <fullName evidence="8">Spore germination protein</fullName>
    </submittedName>
</protein>
<dbReference type="GO" id="GO:0016020">
    <property type="term" value="C:membrane"/>
    <property type="evidence" value="ECO:0007669"/>
    <property type="project" value="UniProtKB-SubCell"/>
</dbReference>
<evidence type="ECO:0000256" key="4">
    <source>
        <dbReference type="ARBA" id="ARBA00022544"/>
    </source>
</evidence>
<reference evidence="8 9" key="1">
    <citation type="submission" date="2015-12" db="EMBL/GenBank/DDBJ databases">
        <title>Genome sequence of Aneurinibacillus soli.</title>
        <authorList>
            <person name="Lee J.S."/>
            <person name="Lee K.C."/>
            <person name="Kim K.K."/>
            <person name="Lee B.W."/>
        </authorList>
    </citation>
    <scope>NUCLEOTIDE SEQUENCE [LARGE SCALE GENOMIC DNA]</scope>
    <source>
        <strain evidence="8 9">CB4</strain>
    </source>
</reference>
<dbReference type="PANTHER" id="PTHR34975:SF2">
    <property type="entry name" value="SPORE GERMINATION PROTEIN A2"/>
    <property type="match status" value="1"/>
</dbReference>
<comment type="similarity">
    <text evidence="2">Belongs to the amino acid-polyamine-organocation (APC) superfamily. Spore germination protein (SGP) (TC 2.A.3.9) family.</text>
</comment>
<dbReference type="GO" id="GO:0009847">
    <property type="term" value="P:spore germination"/>
    <property type="evidence" value="ECO:0007669"/>
    <property type="project" value="InterPro"/>
</dbReference>
<dbReference type="Pfam" id="PF03845">
    <property type="entry name" value="Spore_permease"/>
    <property type="match status" value="1"/>
</dbReference>
<dbReference type="NCBIfam" id="TIGR00912">
    <property type="entry name" value="2A0309"/>
    <property type="match status" value="1"/>
</dbReference>
<dbReference type="PANTHER" id="PTHR34975">
    <property type="entry name" value="SPORE GERMINATION PROTEIN A2"/>
    <property type="match status" value="1"/>
</dbReference>
<dbReference type="RefSeq" id="WP_096467347.1">
    <property type="nucleotide sequence ID" value="NZ_AP017312.1"/>
</dbReference>
<evidence type="ECO:0000256" key="3">
    <source>
        <dbReference type="ARBA" id="ARBA00022448"/>
    </source>
</evidence>
<dbReference type="Proteomes" id="UP000217696">
    <property type="component" value="Chromosome"/>
</dbReference>
<keyword evidence="9" id="KW-1185">Reference proteome</keyword>
<evidence type="ECO:0000313" key="8">
    <source>
        <dbReference type="EMBL" id="BAU29691.1"/>
    </source>
</evidence>
<dbReference type="OrthoDB" id="2381188at2"/>
<dbReference type="KEGG" id="asoc:CB4_03928"/>
<keyword evidence="5" id="KW-0812">Transmembrane</keyword>
<evidence type="ECO:0000256" key="7">
    <source>
        <dbReference type="ARBA" id="ARBA00023136"/>
    </source>
</evidence>
<sequence>MQNSESITIFHMTLLSMTAIGFKNHVLIIPPLLQSAGRDAWISLLIALIFSLLWGLLLIYIHNGMQQQHITQWLTQRIGKFFTIIIIAMICIYITLQAAYTLRDTIIWIKINFLPSTPLPFGGVILGSLCCLAAASGLRTLSIVNFFLLAVVLVLGFFVAIVNLQFKDYSLLLPVLENGFKPVLKASIYPQSGIIELILFILLQQKIMTPFRYRHIVVNILLLVGLTLGPLIGAIAEFGPVEASKQQYPAYEEWGLVQIGQFVEHLDYLSIYQWFSGVFIRTSLLLLVMIELLNIQKKRNRNILWFVTFVVVVILTQLPISDMKLHTLLKDVLLPMTVFFMIGLSLLLTLLVRITRKKGSTQQ</sequence>
<evidence type="ECO:0000313" key="9">
    <source>
        <dbReference type="Proteomes" id="UP000217696"/>
    </source>
</evidence>
<evidence type="ECO:0000256" key="1">
    <source>
        <dbReference type="ARBA" id="ARBA00004141"/>
    </source>
</evidence>
<evidence type="ECO:0000256" key="6">
    <source>
        <dbReference type="ARBA" id="ARBA00022989"/>
    </source>
</evidence>
<dbReference type="EMBL" id="AP017312">
    <property type="protein sequence ID" value="BAU29691.1"/>
    <property type="molecule type" value="Genomic_DNA"/>
</dbReference>
<accession>A0A0U4WN54</accession>